<keyword evidence="2" id="KW-1185">Reference proteome</keyword>
<reference evidence="1 2" key="1">
    <citation type="submission" date="2012-01" db="EMBL/GenBank/DDBJ databases">
        <title>Complete sequence of Desulfotomaculum gibsoniae DSM 7213.</title>
        <authorList>
            <consortium name="US DOE Joint Genome Institute"/>
            <person name="Lucas S."/>
            <person name="Han J."/>
            <person name="Lapidus A."/>
            <person name="Cheng J.-F."/>
            <person name="Goodwin L."/>
            <person name="Pitluck S."/>
            <person name="Peters L."/>
            <person name="Ovchinnikova G."/>
            <person name="Teshima H."/>
            <person name="Detter J.C."/>
            <person name="Han C."/>
            <person name="Tapia R."/>
            <person name="Land M."/>
            <person name="Hauser L."/>
            <person name="Kyrpides N."/>
            <person name="Ivanova N."/>
            <person name="Pagani I."/>
            <person name="Parshina S."/>
            <person name="Plugge C."/>
            <person name="Muyzer G."/>
            <person name="Kuever J."/>
            <person name="Ivanova A."/>
            <person name="Nazina T."/>
            <person name="Klenk H.-P."/>
            <person name="Brambilla E."/>
            <person name="Spring S."/>
            <person name="Stams A.F."/>
            <person name="Woyke T."/>
        </authorList>
    </citation>
    <scope>NUCLEOTIDE SEQUENCE [LARGE SCALE GENOMIC DNA]</scope>
    <source>
        <strain evidence="1 2">DSM 7213</strain>
    </source>
</reference>
<dbReference type="EMBL" id="CP003273">
    <property type="protein sequence ID" value="AGK99790.1"/>
    <property type="molecule type" value="Genomic_DNA"/>
</dbReference>
<dbReference type="KEGG" id="dgi:Desgi_0177"/>
<dbReference type="OrthoDB" id="9815953at2"/>
<dbReference type="STRING" id="767817.Desgi_0177"/>
<name>R4KJI3_9FIRM</name>
<dbReference type="NCBIfam" id="TIGR02841">
    <property type="entry name" value="spore_YyaC"/>
    <property type="match status" value="1"/>
</dbReference>
<dbReference type="InterPro" id="IPR009665">
    <property type="entry name" value="YyaC"/>
</dbReference>
<sequence>MKKELHSSVYYDDKFALSKAIVSLEAILPPPGRNVSYFCIGSDSSTGDCFGPLTGTLLKRIGIPNVIGSLDDTVHAKNMEEKIKQLNNGNYVVAIDATMGHFKDVGNLFFGKKPVRPGAAFQRELAPVGDASVVFNVAANGFANFLVLGCTSMNKVWLASNLLVRAISVIAYRRRIGKYASN</sequence>
<dbReference type="RefSeq" id="WP_006523253.1">
    <property type="nucleotide sequence ID" value="NC_021184.1"/>
</dbReference>
<accession>R4KJI3</accession>
<evidence type="ECO:0000313" key="1">
    <source>
        <dbReference type="EMBL" id="AGK99790.1"/>
    </source>
</evidence>
<dbReference type="AlphaFoldDB" id="R4KJI3"/>
<organism evidence="1 2">
    <name type="scientific">Desulfoscipio gibsoniae DSM 7213</name>
    <dbReference type="NCBI Taxonomy" id="767817"/>
    <lineage>
        <taxon>Bacteria</taxon>
        <taxon>Bacillati</taxon>
        <taxon>Bacillota</taxon>
        <taxon>Clostridia</taxon>
        <taxon>Eubacteriales</taxon>
        <taxon>Desulfallaceae</taxon>
        <taxon>Desulfoscipio</taxon>
    </lineage>
</organism>
<dbReference type="eggNOG" id="ENOG5033ZE2">
    <property type="taxonomic scope" value="Bacteria"/>
</dbReference>
<dbReference type="HOGENOM" id="CLU_104063_1_0_9"/>
<protein>
    <submittedName>
        <fullName evidence="1">Putative sporulation protein YyaC</fullName>
    </submittedName>
</protein>
<gene>
    <name evidence="1" type="ORF">Desgi_0177</name>
</gene>
<evidence type="ECO:0000313" key="2">
    <source>
        <dbReference type="Proteomes" id="UP000013520"/>
    </source>
</evidence>
<dbReference type="SUPFAM" id="SSF53163">
    <property type="entry name" value="HybD-like"/>
    <property type="match status" value="1"/>
</dbReference>
<proteinExistence type="predicted"/>
<dbReference type="InterPro" id="IPR023430">
    <property type="entry name" value="Pept_HybD-like_dom_sf"/>
</dbReference>
<dbReference type="Proteomes" id="UP000013520">
    <property type="component" value="Chromosome"/>
</dbReference>
<dbReference type="Pfam" id="PF06866">
    <property type="entry name" value="DUF1256"/>
    <property type="match status" value="1"/>
</dbReference>